<dbReference type="SUPFAM" id="SSF56487">
    <property type="entry name" value="SRCR-like"/>
    <property type="match status" value="1"/>
</dbReference>
<dbReference type="AlphaFoldDB" id="A0A150GZ74"/>
<evidence type="ECO:0000256" key="3">
    <source>
        <dbReference type="ARBA" id="ARBA00023157"/>
    </source>
</evidence>
<comment type="caution">
    <text evidence="7">The sequence shown here is derived from an EMBL/GenBank/DDBJ whole genome shotgun (WGS) entry which is preliminary data.</text>
</comment>
<sequence>MCPSDSGGALRLRGGASPSSGRLEVCHDGSWGTVCAPGFGAPDAQVACRQLGYSHGVALPTSSVPPGHPDSPTWMGSVGCGGAEARLADCPFPGWGRTDCWSHILDAGVACFDALPPPSAPPAPFPPPPAAFPCSTAGELRLVDYYGRIVYDAGRLEICLNGRWGTT</sequence>
<dbReference type="Pfam" id="PF00530">
    <property type="entry name" value="SRCR"/>
    <property type="match status" value="1"/>
</dbReference>
<reference evidence="8" key="1">
    <citation type="journal article" date="2016" name="Nat. Commun.">
        <title>The Gonium pectorale genome demonstrates co-option of cell cycle regulation during the evolution of multicellularity.</title>
        <authorList>
            <person name="Hanschen E.R."/>
            <person name="Marriage T.N."/>
            <person name="Ferris P.J."/>
            <person name="Hamaji T."/>
            <person name="Toyoda A."/>
            <person name="Fujiyama A."/>
            <person name="Neme R."/>
            <person name="Noguchi H."/>
            <person name="Minakuchi Y."/>
            <person name="Suzuki M."/>
            <person name="Kawai-Toyooka H."/>
            <person name="Smith D.R."/>
            <person name="Sparks H."/>
            <person name="Anderson J."/>
            <person name="Bakaric R."/>
            <person name="Luria V."/>
            <person name="Karger A."/>
            <person name="Kirschner M.W."/>
            <person name="Durand P.M."/>
            <person name="Michod R.E."/>
            <person name="Nozaki H."/>
            <person name="Olson B.J."/>
        </authorList>
    </citation>
    <scope>NUCLEOTIDE SEQUENCE [LARGE SCALE GENOMIC DNA]</scope>
    <source>
        <strain evidence="8">NIES-2863</strain>
    </source>
</reference>
<dbReference type="STRING" id="33097.A0A150GZ74"/>
<keyword evidence="4" id="KW-0325">Glycoprotein</keyword>
<dbReference type="PANTHER" id="PTHR19331">
    <property type="entry name" value="SCAVENGER RECEPTOR DOMAIN-CONTAINING"/>
    <property type="match status" value="1"/>
</dbReference>
<dbReference type="InterPro" id="IPR001190">
    <property type="entry name" value="SRCR"/>
</dbReference>
<feature type="domain" description="SRCR" evidence="6">
    <location>
        <begin position="10"/>
        <end position="112"/>
    </location>
</feature>
<keyword evidence="1" id="KW-0732">Signal</keyword>
<evidence type="ECO:0000256" key="4">
    <source>
        <dbReference type="ARBA" id="ARBA00023180"/>
    </source>
</evidence>
<dbReference type="OrthoDB" id="534936at2759"/>
<dbReference type="InterPro" id="IPR036772">
    <property type="entry name" value="SRCR-like_dom_sf"/>
</dbReference>
<dbReference type="SMART" id="SM00202">
    <property type="entry name" value="SR"/>
    <property type="match status" value="1"/>
</dbReference>
<dbReference type="PROSITE" id="PS50287">
    <property type="entry name" value="SRCR_2"/>
    <property type="match status" value="2"/>
</dbReference>
<evidence type="ECO:0000313" key="7">
    <source>
        <dbReference type="EMBL" id="KXZ55105.1"/>
    </source>
</evidence>
<protein>
    <recommendedName>
        <fullName evidence="6">SRCR domain-containing protein</fullName>
    </recommendedName>
</protein>
<accession>A0A150GZ74</accession>
<dbReference type="EMBL" id="LSYV01000004">
    <property type="protein sequence ID" value="KXZ55105.1"/>
    <property type="molecule type" value="Genomic_DNA"/>
</dbReference>
<gene>
    <name evidence="7" type="ORF">GPECTOR_3g259</name>
</gene>
<dbReference type="PROSITE" id="PS00420">
    <property type="entry name" value="SRCR_1"/>
    <property type="match status" value="1"/>
</dbReference>
<evidence type="ECO:0000256" key="1">
    <source>
        <dbReference type="ARBA" id="ARBA00022729"/>
    </source>
</evidence>
<evidence type="ECO:0000313" key="8">
    <source>
        <dbReference type="Proteomes" id="UP000075714"/>
    </source>
</evidence>
<organism evidence="7 8">
    <name type="scientific">Gonium pectorale</name>
    <name type="common">Green alga</name>
    <dbReference type="NCBI Taxonomy" id="33097"/>
    <lineage>
        <taxon>Eukaryota</taxon>
        <taxon>Viridiplantae</taxon>
        <taxon>Chlorophyta</taxon>
        <taxon>core chlorophytes</taxon>
        <taxon>Chlorophyceae</taxon>
        <taxon>CS clade</taxon>
        <taxon>Chlamydomonadales</taxon>
        <taxon>Volvocaceae</taxon>
        <taxon>Gonium</taxon>
    </lineage>
</organism>
<feature type="domain" description="SRCR" evidence="6">
    <location>
        <begin position="140"/>
        <end position="167"/>
    </location>
</feature>
<keyword evidence="3" id="KW-1015">Disulfide bond</keyword>
<keyword evidence="2" id="KW-0677">Repeat</keyword>
<dbReference type="PRINTS" id="PR00258">
    <property type="entry name" value="SPERACTRCPTR"/>
</dbReference>
<evidence type="ECO:0000256" key="5">
    <source>
        <dbReference type="SAM" id="MobiDB-lite"/>
    </source>
</evidence>
<evidence type="ECO:0000256" key="2">
    <source>
        <dbReference type="ARBA" id="ARBA00022737"/>
    </source>
</evidence>
<evidence type="ECO:0000259" key="6">
    <source>
        <dbReference type="PROSITE" id="PS50287"/>
    </source>
</evidence>
<dbReference type="PANTHER" id="PTHR19331:SF465">
    <property type="entry name" value="EGG PEPTIDE SPERACT RECEPTOR"/>
    <property type="match status" value="1"/>
</dbReference>
<feature type="region of interest" description="Disordered" evidence="5">
    <location>
        <begin position="1"/>
        <end position="20"/>
    </location>
</feature>
<dbReference type="GO" id="GO:0016020">
    <property type="term" value="C:membrane"/>
    <property type="evidence" value="ECO:0007669"/>
    <property type="project" value="InterPro"/>
</dbReference>
<dbReference type="Gene3D" id="3.10.250.10">
    <property type="entry name" value="SRCR-like domain"/>
    <property type="match status" value="1"/>
</dbReference>
<proteinExistence type="predicted"/>
<dbReference type="FunFam" id="3.10.250.10:FF:000001">
    <property type="entry name" value="Lysyl oxidase 4 isoform X1"/>
    <property type="match status" value="1"/>
</dbReference>
<keyword evidence="8" id="KW-1185">Reference proteome</keyword>
<name>A0A150GZ74_GONPE</name>
<dbReference type="Proteomes" id="UP000075714">
    <property type="component" value="Unassembled WGS sequence"/>
</dbReference>